<dbReference type="SUPFAM" id="SSF103196">
    <property type="entry name" value="Roadblock/LC7 domain"/>
    <property type="match status" value="1"/>
</dbReference>
<feature type="compositionally biased region" description="Low complexity" evidence="1">
    <location>
        <begin position="134"/>
        <end position="151"/>
    </location>
</feature>
<organism evidence="3 4">
    <name type="scientific">Streptomyces poonensis</name>
    <dbReference type="NCBI Taxonomy" id="68255"/>
    <lineage>
        <taxon>Bacteria</taxon>
        <taxon>Bacillati</taxon>
        <taxon>Actinomycetota</taxon>
        <taxon>Actinomycetes</taxon>
        <taxon>Kitasatosporales</taxon>
        <taxon>Streptomycetaceae</taxon>
        <taxon>Streptomyces</taxon>
    </lineage>
</organism>
<proteinExistence type="predicted"/>
<accession>A0A918Q6V5</accession>
<name>A0A918Q6V5_9ACTN</name>
<dbReference type="Proteomes" id="UP000622166">
    <property type="component" value="Unassembled WGS sequence"/>
</dbReference>
<dbReference type="AlphaFoldDB" id="A0A918Q6V5"/>
<feature type="region of interest" description="Disordered" evidence="1">
    <location>
        <begin position="128"/>
        <end position="176"/>
    </location>
</feature>
<dbReference type="InterPro" id="IPR004942">
    <property type="entry name" value="Roadblock/LAMTOR2_dom"/>
</dbReference>
<evidence type="ECO:0000259" key="2">
    <source>
        <dbReference type="SMART" id="SM00960"/>
    </source>
</evidence>
<dbReference type="PANTHER" id="PTHR36222:SF1">
    <property type="entry name" value="SERINE PROTEASE INHIBITOR RV3364C"/>
    <property type="match status" value="1"/>
</dbReference>
<dbReference type="Gene3D" id="3.30.450.30">
    <property type="entry name" value="Dynein light chain 2a, cytoplasmic"/>
    <property type="match status" value="1"/>
</dbReference>
<evidence type="ECO:0000313" key="4">
    <source>
        <dbReference type="Proteomes" id="UP000622166"/>
    </source>
</evidence>
<reference evidence="3" key="2">
    <citation type="submission" date="2020-09" db="EMBL/GenBank/DDBJ databases">
        <authorList>
            <person name="Sun Q."/>
            <person name="Ohkuma M."/>
        </authorList>
    </citation>
    <scope>NUCLEOTIDE SEQUENCE</scope>
    <source>
        <strain evidence="3">JCM 4815</strain>
    </source>
</reference>
<dbReference type="EMBL" id="BMVW01000018">
    <property type="protein sequence ID" value="GGZ34925.1"/>
    <property type="molecule type" value="Genomic_DNA"/>
</dbReference>
<reference evidence="3" key="1">
    <citation type="journal article" date="2014" name="Int. J. Syst. Evol. Microbiol.">
        <title>Complete genome sequence of Corynebacterium casei LMG S-19264T (=DSM 44701T), isolated from a smear-ripened cheese.</title>
        <authorList>
            <consortium name="US DOE Joint Genome Institute (JGI-PGF)"/>
            <person name="Walter F."/>
            <person name="Albersmeier A."/>
            <person name="Kalinowski J."/>
            <person name="Ruckert C."/>
        </authorList>
    </citation>
    <scope>NUCLEOTIDE SEQUENCE</scope>
    <source>
        <strain evidence="3">JCM 4815</strain>
    </source>
</reference>
<evidence type="ECO:0000313" key="3">
    <source>
        <dbReference type="EMBL" id="GGZ34925.1"/>
    </source>
</evidence>
<keyword evidence="4" id="KW-1185">Reference proteome</keyword>
<comment type="caution">
    <text evidence="3">The sequence shown here is derived from an EMBL/GenBank/DDBJ whole genome shotgun (WGS) entry which is preliminary data.</text>
</comment>
<feature type="domain" description="Roadblock/LAMTOR2" evidence="2">
    <location>
        <begin position="17"/>
        <end position="107"/>
    </location>
</feature>
<dbReference type="Pfam" id="PF03259">
    <property type="entry name" value="Robl_LC7"/>
    <property type="match status" value="1"/>
</dbReference>
<sequence length="176" mass="18595">MIQDPRTMADRRSGALDRLLDDLVLRMGEVGHAVVLSNDGLTVGASTGLRHVDTEHLAAVVSGFHGLAEDTGRHFGAGGVRRTMVEMADGYLFVAAADDGTSLAVLTPGTADIGRVACEMARLVNRVGEHLGSPPRGIHGRPPGTTRGRPGQMTDDETHTSHPQQLLGDRCDERGA</sequence>
<evidence type="ECO:0000256" key="1">
    <source>
        <dbReference type="SAM" id="MobiDB-lite"/>
    </source>
</evidence>
<gene>
    <name evidence="3" type="ORF">GCM10010365_64660</name>
</gene>
<dbReference type="InterPro" id="IPR053141">
    <property type="entry name" value="Mycobact_SerProt_Inhib_Rv3364c"/>
</dbReference>
<protein>
    <submittedName>
        <fullName evidence="3">Dynein regulation protein LC7</fullName>
    </submittedName>
</protein>
<dbReference type="PANTHER" id="PTHR36222">
    <property type="entry name" value="SERINE PROTEASE INHIBITOR RV3364C"/>
    <property type="match status" value="1"/>
</dbReference>
<dbReference type="SMART" id="SM00960">
    <property type="entry name" value="Robl_LC7"/>
    <property type="match status" value="1"/>
</dbReference>